<proteinExistence type="predicted"/>
<evidence type="ECO:0000313" key="2">
    <source>
        <dbReference type="Proteomes" id="UP000230779"/>
    </source>
</evidence>
<comment type="caution">
    <text evidence="1">The sequence shown here is derived from an EMBL/GenBank/DDBJ whole genome shotgun (WGS) entry which is preliminary data.</text>
</comment>
<sequence>MKKRLKKIYSSLPAMTEGKCAGACDSEKCNFDCCTVSGCSGRERRAINWYIIRKHLKLPLMGRKQRMPDGSYFLPNDYDPLKYYGQDETIRCAYITGRGCAIYPVRPAICRLFGTCKEMVCSHFPEEAKRNFPVERLVDIGLLPKRKFSKDPDGAKKIFSKLMLKK</sequence>
<gene>
    <name evidence="1" type="ORF">COY66_05810</name>
</gene>
<organism evidence="1 2">
    <name type="scientific">Candidatus Kerfeldbacteria bacterium CG_4_10_14_0_8_um_filter_42_10</name>
    <dbReference type="NCBI Taxonomy" id="2014248"/>
    <lineage>
        <taxon>Bacteria</taxon>
        <taxon>Candidatus Kerfeldiibacteriota</taxon>
    </lineage>
</organism>
<accession>A0A2M7RH54</accession>
<dbReference type="EMBL" id="PFMD01000066">
    <property type="protein sequence ID" value="PIY95821.1"/>
    <property type="molecule type" value="Genomic_DNA"/>
</dbReference>
<evidence type="ECO:0000313" key="1">
    <source>
        <dbReference type="EMBL" id="PIY95821.1"/>
    </source>
</evidence>
<protein>
    <recommendedName>
        <fullName evidence="3">YkgJ family cysteine cluster protein</fullName>
    </recommendedName>
</protein>
<evidence type="ECO:0008006" key="3">
    <source>
        <dbReference type="Google" id="ProtNLM"/>
    </source>
</evidence>
<dbReference type="Proteomes" id="UP000230779">
    <property type="component" value="Unassembled WGS sequence"/>
</dbReference>
<name>A0A2M7RH54_9BACT</name>
<reference evidence="1 2" key="1">
    <citation type="submission" date="2017-09" db="EMBL/GenBank/DDBJ databases">
        <title>Depth-based differentiation of microbial function through sediment-hosted aquifers and enrichment of novel symbionts in the deep terrestrial subsurface.</title>
        <authorList>
            <person name="Probst A.J."/>
            <person name="Ladd B."/>
            <person name="Jarett J.K."/>
            <person name="Geller-Mcgrath D.E."/>
            <person name="Sieber C.M."/>
            <person name="Emerson J.B."/>
            <person name="Anantharaman K."/>
            <person name="Thomas B.C."/>
            <person name="Malmstrom R."/>
            <person name="Stieglmeier M."/>
            <person name="Klingl A."/>
            <person name="Woyke T."/>
            <person name="Ryan C.M."/>
            <person name="Banfield J.F."/>
        </authorList>
    </citation>
    <scope>NUCLEOTIDE SEQUENCE [LARGE SCALE GENOMIC DNA]</scope>
    <source>
        <strain evidence="1">CG_4_10_14_0_8_um_filter_42_10</strain>
    </source>
</reference>
<dbReference type="AlphaFoldDB" id="A0A2M7RH54"/>